<feature type="region of interest" description="Disordered" evidence="1">
    <location>
        <begin position="150"/>
        <end position="187"/>
    </location>
</feature>
<gene>
    <name evidence="3" type="ORF">V1477_012486</name>
</gene>
<feature type="region of interest" description="Disordered" evidence="1">
    <location>
        <begin position="342"/>
        <end position="370"/>
    </location>
</feature>
<feature type="compositionally biased region" description="Polar residues" evidence="1">
    <location>
        <begin position="519"/>
        <end position="528"/>
    </location>
</feature>
<feature type="transmembrane region" description="Helical" evidence="2">
    <location>
        <begin position="1294"/>
        <end position="1312"/>
    </location>
</feature>
<feature type="compositionally biased region" description="Basic and acidic residues" evidence="1">
    <location>
        <begin position="342"/>
        <end position="352"/>
    </location>
</feature>
<feature type="compositionally biased region" description="Basic and acidic residues" evidence="1">
    <location>
        <begin position="542"/>
        <end position="563"/>
    </location>
</feature>
<name>A0ABD2BY70_VESMC</name>
<keyword evidence="2" id="KW-0472">Membrane</keyword>
<keyword evidence="4" id="KW-1185">Reference proteome</keyword>
<feature type="region of interest" description="Disordered" evidence="1">
    <location>
        <begin position="519"/>
        <end position="563"/>
    </location>
</feature>
<feature type="compositionally biased region" description="Basic and acidic residues" evidence="1">
    <location>
        <begin position="153"/>
        <end position="162"/>
    </location>
</feature>
<organism evidence="3 4">
    <name type="scientific">Vespula maculifrons</name>
    <name type="common">Eastern yellow jacket</name>
    <name type="synonym">Wasp</name>
    <dbReference type="NCBI Taxonomy" id="7453"/>
    <lineage>
        <taxon>Eukaryota</taxon>
        <taxon>Metazoa</taxon>
        <taxon>Ecdysozoa</taxon>
        <taxon>Arthropoda</taxon>
        <taxon>Hexapoda</taxon>
        <taxon>Insecta</taxon>
        <taxon>Pterygota</taxon>
        <taxon>Neoptera</taxon>
        <taxon>Endopterygota</taxon>
        <taxon>Hymenoptera</taxon>
        <taxon>Apocrita</taxon>
        <taxon>Aculeata</taxon>
        <taxon>Vespoidea</taxon>
        <taxon>Vespidae</taxon>
        <taxon>Vespinae</taxon>
        <taxon>Vespula</taxon>
    </lineage>
</organism>
<evidence type="ECO:0000313" key="4">
    <source>
        <dbReference type="Proteomes" id="UP001607303"/>
    </source>
</evidence>
<feature type="region of interest" description="Disordered" evidence="1">
    <location>
        <begin position="459"/>
        <end position="496"/>
    </location>
</feature>
<evidence type="ECO:0000256" key="2">
    <source>
        <dbReference type="SAM" id="Phobius"/>
    </source>
</evidence>
<protein>
    <submittedName>
        <fullName evidence="3">Uncharacterized protein</fullName>
    </submittedName>
</protein>
<feature type="region of interest" description="Disordered" evidence="1">
    <location>
        <begin position="1073"/>
        <end position="1120"/>
    </location>
</feature>
<dbReference type="Proteomes" id="UP001607303">
    <property type="component" value="Unassembled WGS sequence"/>
</dbReference>
<evidence type="ECO:0000256" key="1">
    <source>
        <dbReference type="SAM" id="MobiDB-lite"/>
    </source>
</evidence>
<comment type="caution">
    <text evidence="3">The sequence shown here is derived from an EMBL/GenBank/DDBJ whole genome shotgun (WGS) entry which is preliminary data.</text>
</comment>
<dbReference type="EMBL" id="JAYRBN010000065">
    <property type="protein sequence ID" value="KAL2737530.1"/>
    <property type="molecule type" value="Genomic_DNA"/>
</dbReference>
<evidence type="ECO:0000313" key="3">
    <source>
        <dbReference type="EMBL" id="KAL2737530.1"/>
    </source>
</evidence>
<sequence>MESNSCFTEKRRIRGKDILRMDGLLPPTRRLPVCNAVTSTSYKKKEKKWSIGGIFKRISSIRDDDSSSNEEEIVYCKREPKNLSKINKQSDSIVLHPVKNNCERQTESNNLVIETNEQSMESLNVHIDSVHSRSSDGSLEGLGRKIRKNKMKARVEAKRDRLCPNSSSDEDSRISNNSLAKSQLEDHSQSICKTNSYNRRTRAARTERYIKRLFKEEVHIDDTNQVNCKQDSLECLDEGQRVIANLNDTPRQIIHSRRSTIQSNDQIAPTHKSVVLNTQNINTGTGCSENWSYGNQTEYSTHKRLTDMNQNNCYEKNAAAARWIEQDSNNCFTLTSVRDIDRQKDHTIERRSMPRSTNPPDPPPRDPRRVPTYACHSFPFNGRSQKKRLFDGYANTNMDQKVDWIGTRAYSSSEDITRSKNITQRGSQNMFLLESKKINIRPREYTNNKYTSMCNRSNEIEHNPSRSLQMDEPEASKCRRKNNRNNQLSSNVNEHDERVKQIQLSMNCETNGIYGRISARNTQSSSERSYVFRNSNENEVNSEEKSNETTKMDEAALERKQSSKNLEEAISELEAIYNSLRLGDEDLLDRAERRSMEEFSLKHGQPEDEQVKPNRLDSPDRLKDDMAYRRMHPVERPTSLSDIIGQSSFSNISYLIASPVLSRRDNMFDETKTPIGITRRDEPDVTRDDVVFRSIHRANNTLKVIEPQPPFGIPLGPVTTATESDYLHTVPNKFNPPRSPYIPQCEPDVVTDDLAFRTLRKDSTTTSAKNNADNQTESINESVNEFPAKKKRAVRSLSANLYGLINQERIHLHRQPSLHEINDDIENINSNRKFVDKIDHFRRVVSDGELSDQGSIRWRGERYTKNTFDINGNHHDSGLCRKMLRVYVSPSTTMQWSNKNSNNCEETPTSTFLSATRRTSSVDITSDSWKPTRDDSLIGKDNTDSDFTAYSRLCQDLVNIIKGSDDSEIKTNRQDELIEAKSSTHENKIEIEPLITELCNELLDGTVQEHSNEKSETKETNEIKECIDLKLDEENTIETEDDKLDYYLRLANENVKMIAEAFSSVADHLRDGLDVGDDSSSRFRTDGDNTRETSTRSSSFLVEGDEKTLDEVSTSSKNEDLVRKSVESDVSIEKLDVPNLKENNVRRPSDIEIDLNKAVEDLQIAAASLSGNVQEMEELEVRLTKLGEGHLDVQIEDKADEKNEAKLKLFTVEKKDVISESDVGQGTEKNDEQKCEILEPIETQDGNRRIAVREGERNVWDVDLKNYDENYLARPIEIRVPYVTNIITITITEYSMVLLACLLALLLAIVAAS</sequence>
<accession>A0ABD2BY70</accession>
<keyword evidence="2" id="KW-1133">Transmembrane helix</keyword>
<reference evidence="3 4" key="1">
    <citation type="journal article" date="2024" name="Ann. Entomol. Soc. Am.">
        <title>Genomic analyses of the southern and eastern yellowjacket wasps (Hymenoptera: Vespidae) reveal evolutionary signatures of social life.</title>
        <authorList>
            <person name="Catto M.A."/>
            <person name="Caine P.B."/>
            <person name="Orr S.E."/>
            <person name="Hunt B.G."/>
            <person name="Goodisman M.A.D."/>
        </authorList>
    </citation>
    <scope>NUCLEOTIDE SEQUENCE [LARGE SCALE GENOMIC DNA]</scope>
    <source>
        <strain evidence="3">232</strain>
        <tissue evidence="3">Head and thorax</tissue>
    </source>
</reference>
<proteinExistence type="predicted"/>
<keyword evidence="2" id="KW-0812">Transmembrane</keyword>
<feature type="region of interest" description="Disordered" evidence="1">
    <location>
        <begin position="598"/>
        <end position="621"/>
    </location>
</feature>
<feature type="compositionally biased region" description="Basic and acidic residues" evidence="1">
    <location>
        <begin position="1073"/>
        <end position="1094"/>
    </location>
</feature>